<proteinExistence type="predicted"/>
<sequence>MRHPSLWVAISVQGRIRLRKDFVFHSGHWPRSPHGVPHSTPESCLRVWRQFTRVWLASRVFVISLVIARRGTLPFPEHLCKWLTCSWWAATMFPAIHFAEPGICLGSG</sequence>
<name>A0ABR4M1T7_9EURO</name>
<organism evidence="1 2">
    <name type="scientific">Aspergillus lucknowensis</name>
    <dbReference type="NCBI Taxonomy" id="176173"/>
    <lineage>
        <taxon>Eukaryota</taxon>
        <taxon>Fungi</taxon>
        <taxon>Dikarya</taxon>
        <taxon>Ascomycota</taxon>
        <taxon>Pezizomycotina</taxon>
        <taxon>Eurotiomycetes</taxon>
        <taxon>Eurotiomycetidae</taxon>
        <taxon>Eurotiales</taxon>
        <taxon>Aspergillaceae</taxon>
        <taxon>Aspergillus</taxon>
        <taxon>Aspergillus subgen. Nidulantes</taxon>
    </lineage>
</organism>
<protein>
    <submittedName>
        <fullName evidence="1">Uncharacterized protein</fullName>
    </submittedName>
</protein>
<comment type="caution">
    <text evidence="1">The sequence shown here is derived from an EMBL/GenBank/DDBJ whole genome shotgun (WGS) entry which is preliminary data.</text>
</comment>
<gene>
    <name evidence="1" type="ORF">BJX67DRAFT_245473</name>
</gene>
<keyword evidence="2" id="KW-1185">Reference proteome</keyword>
<dbReference type="RefSeq" id="XP_070889665.1">
    <property type="nucleotide sequence ID" value="XM_071026172.1"/>
</dbReference>
<evidence type="ECO:0000313" key="2">
    <source>
        <dbReference type="Proteomes" id="UP001610432"/>
    </source>
</evidence>
<reference evidence="1 2" key="1">
    <citation type="submission" date="2024-07" db="EMBL/GenBank/DDBJ databases">
        <title>Section-level genome sequencing and comparative genomics of Aspergillus sections Usti and Cavernicolus.</title>
        <authorList>
            <consortium name="Lawrence Berkeley National Laboratory"/>
            <person name="Nybo J.L."/>
            <person name="Vesth T.C."/>
            <person name="Theobald S."/>
            <person name="Frisvad J.C."/>
            <person name="Larsen T.O."/>
            <person name="Kjaerboelling I."/>
            <person name="Rothschild-Mancinelli K."/>
            <person name="Lyhne E.K."/>
            <person name="Kogle M.E."/>
            <person name="Barry K."/>
            <person name="Clum A."/>
            <person name="Na H."/>
            <person name="Ledsgaard L."/>
            <person name="Lin J."/>
            <person name="Lipzen A."/>
            <person name="Kuo A."/>
            <person name="Riley R."/>
            <person name="Mondo S."/>
            <person name="Labutti K."/>
            <person name="Haridas S."/>
            <person name="Pangalinan J."/>
            <person name="Salamov A.A."/>
            <person name="Simmons B.A."/>
            <person name="Magnuson J.K."/>
            <person name="Chen J."/>
            <person name="Drula E."/>
            <person name="Henrissat B."/>
            <person name="Wiebenga A."/>
            <person name="Lubbers R.J."/>
            <person name="Gomes A.C."/>
            <person name="Macurrencykelacurrency M.R."/>
            <person name="Stajich J."/>
            <person name="Grigoriev I.V."/>
            <person name="Mortensen U.H."/>
            <person name="De Vries R.P."/>
            <person name="Baker S.E."/>
            <person name="Andersen M.R."/>
        </authorList>
    </citation>
    <scope>NUCLEOTIDE SEQUENCE [LARGE SCALE GENOMIC DNA]</scope>
    <source>
        <strain evidence="1 2">CBS 449.75</strain>
    </source>
</reference>
<accession>A0ABR4M1T7</accession>
<evidence type="ECO:0000313" key="1">
    <source>
        <dbReference type="EMBL" id="KAL2870686.1"/>
    </source>
</evidence>
<dbReference type="EMBL" id="JBFXLQ010000005">
    <property type="protein sequence ID" value="KAL2870686.1"/>
    <property type="molecule type" value="Genomic_DNA"/>
</dbReference>
<dbReference type="Proteomes" id="UP001610432">
    <property type="component" value="Unassembled WGS sequence"/>
</dbReference>
<dbReference type="GeneID" id="98141244"/>